<feature type="domain" description="HNH nuclease" evidence="2">
    <location>
        <begin position="336"/>
        <end position="393"/>
    </location>
</feature>
<organism evidence="3 4">
    <name type="scientific">Mycobacterium basiliense</name>
    <dbReference type="NCBI Taxonomy" id="2094119"/>
    <lineage>
        <taxon>Bacteria</taxon>
        <taxon>Bacillati</taxon>
        <taxon>Actinomycetota</taxon>
        <taxon>Actinomycetes</taxon>
        <taxon>Mycobacteriales</taxon>
        <taxon>Mycobacteriaceae</taxon>
        <taxon>Mycobacterium</taxon>
    </lineage>
</organism>
<evidence type="ECO:0000259" key="2">
    <source>
        <dbReference type="SMART" id="SM00507"/>
    </source>
</evidence>
<dbReference type="AlphaFoldDB" id="A0A447GCU7"/>
<name>A0A447GCU7_9MYCO</name>
<feature type="region of interest" description="Disordered" evidence="1">
    <location>
        <begin position="517"/>
        <end position="537"/>
    </location>
</feature>
<feature type="compositionally biased region" description="Pro residues" evidence="1">
    <location>
        <begin position="523"/>
        <end position="537"/>
    </location>
</feature>
<evidence type="ECO:0000313" key="4">
    <source>
        <dbReference type="Proteomes" id="UP000269998"/>
    </source>
</evidence>
<dbReference type="CDD" id="cd00085">
    <property type="entry name" value="HNHc"/>
    <property type="match status" value="1"/>
</dbReference>
<dbReference type="SMART" id="SM00507">
    <property type="entry name" value="HNHc"/>
    <property type="match status" value="1"/>
</dbReference>
<dbReference type="KEGG" id="mbai:MB901379_01891"/>
<evidence type="ECO:0000313" key="3">
    <source>
        <dbReference type="EMBL" id="VDM88330.1"/>
    </source>
</evidence>
<proteinExistence type="predicted"/>
<gene>
    <name evidence="3" type="ORF">MB901379_01891</name>
</gene>
<dbReference type="InterPro" id="IPR003870">
    <property type="entry name" value="DUF222"/>
</dbReference>
<dbReference type="Pfam" id="PF02720">
    <property type="entry name" value="DUF222"/>
    <property type="match status" value="1"/>
</dbReference>
<dbReference type="InterPro" id="IPR003615">
    <property type="entry name" value="HNH_nuc"/>
</dbReference>
<evidence type="ECO:0000256" key="1">
    <source>
        <dbReference type="SAM" id="MobiDB-lite"/>
    </source>
</evidence>
<accession>A0A447GCU7</accession>
<reference evidence="4" key="1">
    <citation type="submission" date="2018-02" db="EMBL/GenBank/DDBJ databases">
        <authorList>
            <person name="Seth-Smith MB H."/>
            <person name="Seth-Smith H."/>
        </authorList>
    </citation>
    <scope>NUCLEOTIDE SEQUENCE [LARGE SCALE GENOMIC DNA]</scope>
</reference>
<sequence length="537" mass="59214">MSSCTTDIIETMFGTRDVESWDALAPDQLVTAIDGIYRLESALTGRRLAAVAALLRRRSRAELSDPDLAYATIDGVEQVGAEVSAALNLSPAAASYQVHYAEVLDTRLRRIGALLCEGHIDWRTAQLIISRTDLVDDDKLVAQLDESLAGRICDWRGWSRQRIVNAIDRQVLAIDPDAARERRRRADNEREIGITPQLNGMAELWGTVTGADATAFDRKLSQLATTVCRNDPRTMQQRRADALGALVTSSALSCRCGAGDCPARTSGAAEAARTQVLVNVVATADTLSGQSQQPGYVEGYGVIDADQVRELAARAQHLSADPATATAALKYHPSAALDRAVRCRDLTCRFPGCSRPASVCDIDHTIPFDHTDPGAGGLTVLGNLKCLCRQHHRLKTFHRGATGWHDRQLPDGTVTWTSPTGKTYRTVPAGAELFSEPAPCRSRTRARERAARVTRARTRNHIRRMANVAEDRLRQAREQELESRKFRNHMRDMLFLFKGNPSTSPFCQWVNEPREVEELPADWQPPPVPTLPDDPPF</sequence>
<dbReference type="EMBL" id="LR130759">
    <property type="protein sequence ID" value="VDM88330.1"/>
    <property type="molecule type" value="Genomic_DNA"/>
</dbReference>
<dbReference type="Proteomes" id="UP000269998">
    <property type="component" value="Chromosome"/>
</dbReference>
<protein>
    <recommendedName>
        <fullName evidence="2">HNH nuclease domain-containing protein</fullName>
    </recommendedName>
</protein>
<keyword evidence="4" id="KW-1185">Reference proteome</keyword>